<feature type="transmembrane region" description="Helical" evidence="1">
    <location>
        <begin position="248"/>
        <end position="267"/>
    </location>
</feature>
<feature type="transmembrane region" description="Helical" evidence="1">
    <location>
        <begin position="20"/>
        <end position="38"/>
    </location>
</feature>
<evidence type="ECO:0000256" key="1">
    <source>
        <dbReference type="SAM" id="Phobius"/>
    </source>
</evidence>
<organism evidence="3 4">
    <name type="scientific">Cristinia sonorae</name>
    <dbReference type="NCBI Taxonomy" id="1940300"/>
    <lineage>
        <taxon>Eukaryota</taxon>
        <taxon>Fungi</taxon>
        <taxon>Dikarya</taxon>
        <taxon>Basidiomycota</taxon>
        <taxon>Agaricomycotina</taxon>
        <taxon>Agaricomycetes</taxon>
        <taxon>Agaricomycetidae</taxon>
        <taxon>Agaricales</taxon>
        <taxon>Pleurotineae</taxon>
        <taxon>Stephanosporaceae</taxon>
        <taxon>Cristinia</taxon>
    </lineage>
</organism>
<comment type="caution">
    <text evidence="3">The sequence shown here is derived from an EMBL/GenBank/DDBJ whole genome shotgun (WGS) entry which is preliminary data.</text>
</comment>
<keyword evidence="1" id="KW-1133">Transmembrane helix</keyword>
<protein>
    <recommendedName>
        <fullName evidence="2">DUF6533 domain-containing protein</fullName>
    </recommendedName>
</protein>
<dbReference type="OrthoDB" id="3038503at2759"/>
<proteinExistence type="predicted"/>
<evidence type="ECO:0000313" key="3">
    <source>
        <dbReference type="EMBL" id="KAH8093898.1"/>
    </source>
</evidence>
<feature type="transmembrane region" description="Helical" evidence="1">
    <location>
        <begin position="59"/>
        <end position="76"/>
    </location>
</feature>
<feature type="domain" description="DUF6533" evidence="2">
    <location>
        <begin position="26"/>
        <end position="69"/>
    </location>
</feature>
<dbReference type="Proteomes" id="UP000813824">
    <property type="component" value="Unassembled WGS sequence"/>
</dbReference>
<name>A0A8K0UL36_9AGAR</name>
<dbReference type="EMBL" id="JAEVFJ010000027">
    <property type="protein sequence ID" value="KAH8093898.1"/>
    <property type="molecule type" value="Genomic_DNA"/>
</dbReference>
<reference evidence="3" key="1">
    <citation type="journal article" date="2021" name="New Phytol.">
        <title>Evolutionary innovations through gain and loss of genes in the ectomycorrhizal Boletales.</title>
        <authorList>
            <person name="Wu G."/>
            <person name="Miyauchi S."/>
            <person name="Morin E."/>
            <person name="Kuo A."/>
            <person name="Drula E."/>
            <person name="Varga T."/>
            <person name="Kohler A."/>
            <person name="Feng B."/>
            <person name="Cao Y."/>
            <person name="Lipzen A."/>
            <person name="Daum C."/>
            <person name="Hundley H."/>
            <person name="Pangilinan J."/>
            <person name="Johnson J."/>
            <person name="Barry K."/>
            <person name="LaButti K."/>
            <person name="Ng V."/>
            <person name="Ahrendt S."/>
            <person name="Min B."/>
            <person name="Choi I.G."/>
            <person name="Park H."/>
            <person name="Plett J.M."/>
            <person name="Magnuson J."/>
            <person name="Spatafora J.W."/>
            <person name="Nagy L.G."/>
            <person name="Henrissat B."/>
            <person name="Grigoriev I.V."/>
            <person name="Yang Z.L."/>
            <person name="Xu J."/>
            <person name="Martin F.M."/>
        </authorList>
    </citation>
    <scope>NUCLEOTIDE SEQUENCE</scope>
    <source>
        <strain evidence="3">KKN 215</strain>
    </source>
</reference>
<dbReference type="Pfam" id="PF20151">
    <property type="entry name" value="DUF6533"/>
    <property type="match status" value="1"/>
</dbReference>
<feature type="transmembrane region" description="Helical" evidence="1">
    <location>
        <begin position="178"/>
        <end position="196"/>
    </location>
</feature>
<feature type="transmembrane region" description="Helical" evidence="1">
    <location>
        <begin position="222"/>
        <end position="242"/>
    </location>
</feature>
<feature type="transmembrane region" description="Helical" evidence="1">
    <location>
        <begin position="123"/>
        <end position="142"/>
    </location>
</feature>
<evidence type="ECO:0000259" key="2">
    <source>
        <dbReference type="Pfam" id="PF20151"/>
    </source>
</evidence>
<feature type="transmembrane region" description="Helical" evidence="1">
    <location>
        <begin position="96"/>
        <end position="116"/>
    </location>
</feature>
<keyword evidence="1" id="KW-0472">Membrane</keyword>
<evidence type="ECO:0000313" key="4">
    <source>
        <dbReference type="Proteomes" id="UP000813824"/>
    </source>
</evidence>
<dbReference type="AlphaFoldDB" id="A0A8K0UL36"/>
<gene>
    <name evidence="3" type="ORF">BXZ70DRAFT_948378</name>
</gene>
<accession>A0A8K0UL36</accession>
<dbReference type="InterPro" id="IPR045340">
    <property type="entry name" value="DUF6533"/>
</dbReference>
<keyword evidence="4" id="KW-1185">Reference proteome</keyword>
<sequence length="367" mass="42259">MSLISPQYIDLYITAVRDAWLTRLTSFVVATLVTYDYFISFELEIELIWRKPWSIIKAVFLWHRYFGFLCVVYVSLISEDVTDKVSLVWFRWETWAVPLLLFSSEIVVILWIWIVYGKSKRVLAFMGILFSAEVITVLYILIRSIPNFQGSYRFHSQAHIIPGLTYCLITKANPQLKLLWIPILAFDSTLLVLYLYKGFRAYRDPSPKEHNGVLRMVYKHSLLNFLAIFASYLTCAVMWTAAEPGLSQIPVGFSLSLSITNCTRLLLNIRRAYYVGPHGDVSLMQNDHPENSTTPIVEWNSYVSVQEAEVNRIEFADSILTGRKTPDSPGSPATLRGSVEVKLDNHRISTQNTDRWQYELRTMKATA</sequence>
<keyword evidence="1" id="KW-0812">Transmembrane</keyword>